<dbReference type="InterPro" id="IPR002429">
    <property type="entry name" value="CcO_II-like_C"/>
</dbReference>
<dbReference type="GO" id="GO:0005507">
    <property type="term" value="F:copper ion binding"/>
    <property type="evidence" value="ECO:0007669"/>
    <property type="project" value="InterPro"/>
</dbReference>
<dbReference type="GO" id="GO:0009486">
    <property type="term" value="F:cytochrome bo3 ubiquinol oxidase activity"/>
    <property type="evidence" value="ECO:0007669"/>
    <property type="project" value="InterPro"/>
</dbReference>
<name>A0A0F8YG36_9ZZZZ</name>
<dbReference type="Gene3D" id="2.60.40.420">
    <property type="entry name" value="Cupredoxins - blue copper proteins"/>
    <property type="match status" value="1"/>
</dbReference>
<sequence length="116" mass="12864">IYAMPGMQTEVNLLAHETGTFDGMSANFSGDGFSHMNFKAIAQTKSQFNEWINKVKQAQRPLDHASYDALAKPSEQNPVAYYSSVKPNLFKSTVLDYMNMDSGVASVEMKSDSRSN</sequence>
<accession>A0A0F8YG36</accession>
<dbReference type="GO" id="GO:0004129">
    <property type="term" value="F:cytochrome-c oxidase activity"/>
    <property type="evidence" value="ECO:0007669"/>
    <property type="project" value="InterPro"/>
</dbReference>
<gene>
    <name evidence="2" type="ORF">LCGC14_2901660</name>
</gene>
<dbReference type="GO" id="GO:0016020">
    <property type="term" value="C:membrane"/>
    <property type="evidence" value="ECO:0007669"/>
    <property type="project" value="InterPro"/>
</dbReference>
<proteinExistence type="predicted"/>
<feature type="domain" description="Cytochrome oxidase subunit II copper A binding" evidence="1">
    <location>
        <begin position="1"/>
        <end position="54"/>
    </location>
</feature>
<protein>
    <recommendedName>
        <fullName evidence="1">Cytochrome oxidase subunit II copper A binding domain-containing protein</fullName>
    </recommendedName>
</protein>
<evidence type="ECO:0000313" key="2">
    <source>
        <dbReference type="EMBL" id="KKK72660.1"/>
    </source>
</evidence>
<dbReference type="Pfam" id="PF06481">
    <property type="entry name" value="COX_ARM"/>
    <property type="match status" value="1"/>
</dbReference>
<comment type="caution">
    <text evidence="2">The sequence shown here is derived from an EMBL/GenBank/DDBJ whole genome shotgun (WGS) entry which is preliminary data.</text>
</comment>
<evidence type="ECO:0000259" key="1">
    <source>
        <dbReference type="PROSITE" id="PS50857"/>
    </source>
</evidence>
<dbReference type="PROSITE" id="PS50857">
    <property type="entry name" value="COX2_CUA"/>
    <property type="match status" value="1"/>
</dbReference>
<reference evidence="2" key="1">
    <citation type="journal article" date="2015" name="Nature">
        <title>Complex archaea that bridge the gap between prokaryotes and eukaryotes.</title>
        <authorList>
            <person name="Spang A."/>
            <person name="Saw J.H."/>
            <person name="Jorgensen S.L."/>
            <person name="Zaremba-Niedzwiedzka K."/>
            <person name="Martijn J."/>
            <person name="Lind A.E."/>
            <person name="van Eijk R."/>
            <person name="Schleper C."/>
            <person name="Guy L."/>
            <person name="Ettema T.J."/>
        </authorList>
    </citation>
    <scope>NUCLEOTIDE SEQUENCE</scope>
</reference>
<dbReference type="GO" id="GO:0022900">
    <property type="term" value="P:electron transport chain"/>
    <property type="evidence" value="ECO:0007669"/>
    <property type="project" value="InterPro"/>
</dbReference>
<dbReference type="InterPro" id="IPR008972">
    <property type="entry name" value="Cupredoxin"/>
</dbReference>
<feature type="non-terminal residue" evidence="2">
    <location>
        <position position="1"/>
    </location>
</feature>
<dbReference type="AlphaFoldDB" id="A0A0F8YG36"/>
<dbReference type="SUPFAM" id="SSF49503">
    <property type="entry name" value="Cupredoxins"/>
    <property type="match status" value="1"/>
</dbReference>
<dbReference type="InterPro" id="IPR010514">
    <property type="entry name" value="COX_ARM"/>
</dbReference>
<dbReference type="EMBL" id="LAZR01057149">
    <property type="protein sequence ID" value="KKK72660.1"/>
    <property type="molecule type" value="Genomic_DNA"/>
</dbReference>
<organism evidence="2">
    <name type="scientific">marine sediment metagenome</name>
    <dbReference type="NCBI Taxonomy" id="412755"/>
    <lineage>
        <taxon>unclassified sequences</taxon>
        <taxon>metagenomes</taxon>
        <taxon>ecological metagenomes</taxon>
    </lineage>
</organism>